<dbReference type="PANTHER" id="PTHR36118">
    <property type="entry name" value="ION-TRANSLOCATING OXIDOREDUCTASE COMPLEX SUBUNIT G"/>
    <property type="match status" value="1"/>
</dbReference>
<keyword evidence="3" id="KW-0285">Flavoprotein</keyword>
<dbReference type="InterPro" id="IPR010209">
    <property type="entry name" value="Ion_transpt_RnfG/RsxG"/>
</dbReference>
<reference evidence="7" key="1">
    <citation type="journal article" date="2015" name="Nature">
        <title>Complex archaea that bridge the gap between prokaryotes and eukaryotes.</title>
        <authorList>
            <person name="Spang A."/>
            <person name="Saw J.H."/>
            <person name="Jorgensen S.L."/>
            <person name="Zaremba-Niedzwiedzka K."/>
            <person name="Martijn J."/>
            <person name="Lind A.E."/>
            <person name="van Eijk R."/>
            <person name="Schleper C."/>
            <person name="Guy L."/>
            <person name="Ettema T.J."/>
        </authorList>
    </citation>
    <scope>NUCLEOTIDE SEQUENCE</scope>
</reference>
<dbReference type="PANTHER" id="PTHR36118:SF1">
    <property type="entry name" value="ION-TRANSLOCATING OXIDOREDUCTASE COMPLEX SUBUNIT G"/>
    <property type="match status" value="1"/>
</dbReference>
<evidence type="ECO:0000256" key="5">
    <source>
        <dbReference type="ARBA" id="ARBA00022982"/>
    </source>
</evidence>
<gene>
    <name evidence="7" type="ORF">LCGC14_2366470</name>
</gene>
<dbReference type="Pfam" id="PF04205">
    <property type="entry name" value="FMN_bind"/>
    <property type="match status" value="1"/>
</dbReference>
<dbReference type="InterPro" id="IPR007329">
    <property type="entry name" value="FMN-bd"/>
</dbReference>
<proteinExistence type="inferred from homology"/>
<evidence type="ECO:0000259" key="6">
    <source>
        <dbReference type="SMART" id="SM00900"/>
    </source>
</evidence>
<dbReference type="SMART" id="SM00900">
    <property type="entry name" value="FMN_bind"/>
    <property type="match status" value="1"/>
</dbReference>
<dbReference type="GO" id="GO:0009055">
    <property type="term" value="F:electron transfer activity"/>
    <property type="evidence" value="ECO:0007669"/>
    <property type="project" value="InterPro"/>
</dbReference>
<evidence type="ECO:0000256" key="1">
    <source>
        <dbReference type="ARBA" id="ARBA00022448"/>
    </source>
</evidence>
<dbReference type="GO" id="GO:0022900">
    <property type="term" value="P:electron transport chain"/>
    <property type="evidence" value="ECO:0007669"/>
    <property type="project" value="InterPro"/>
</dbReference>
<name>A0A0F9C5B4_9ZZZZ</name>
<dbReference type="PIRSF" id="PIRSF006091">
    <property type="entry name" value="E_trnsport_RnfG"/>
    <property type="match status" value="1"/>
</dbReference>
<accession>A0A0F9C5B4</accession>
<keyword evidence="2" id="KW-0597">Phosphoprotein</keyword>
<evidence type="ECO:0000256" key="4">
    <source>
        <dbReference type="ARBA" id="ARBA00022643"/>
    </source>
</evidence>
<evidence type="ECO:0000256" key="2">
    <source>
        <dbReference type="ARBA" id="ARBA00022553"/>
    </source>
</evidence>
<organism evidence="7">
    <name type="scientific">marine sediment metagenome</name>
    <dbReference type="NCBI Taxonomy" id="412755"/>
    <lineage>
        <taxon>unclassified sequences</taxon>
        <taxon>metagenomes</taxon>
        <taxon>ecological metagenomes</taxon>
    </lineage>
</organism>
<protein>
    <recommendedName>
        <fullName evidence="6">FMN-binding domain-containing protein</fullName>
    </recommendedName>
</protein>
<dbReference type="GO" id="GO:0010181">
    <property type="term" value="F:FMN binding"/>
    <property type="evidence" value="ECO:0007669"/>
    <property type="project" value="InterPro"/>
</dbReference>
<keyword evidence="1" id="KW-0813">Transport</keyword>
<comment type="caution">
    <text evidence="7">The sequence shown here is derived from an EMBL/GenBank/DDBJ whole genome shotgun (WGS) entry which is preliminary data.</text>
</comment>
<dbReference type="AlphaFoldDB" id="A0A0F9C5B4"/>
<dbReference type="EMBL" id="LAZR01034787">
    <property type="protein sequence ID" value="KKL44359.1"/>
    <property type="molecule type" value="Genomic_DNA"/>
</dbReference>
<feature type="domain" description="FMN-binding" evidence="6">
    <location>
        <begin position="86"/>
        <end position="178"/>
    </location>
</feature>
<keyword evidence="4" id="KW-0288">FMN</keyword>
<keyword evidence="5" id="KW-0249">Electron transport</keyword>
<evidence type="ECO:0000313" key="7">
    <source>
        <dbReference type="EMBL" id="KKL44359.1"/>
    </source>
</evidence>
<sequence>MNKRLRMILVLTLFACISGVALALVFMVSSPLIEANLLEELKKSIFLVVPDAKDYEEKKSEEITYFECSDRSGSMVGIAFPVQGNGYQGVIKIMVGLTPDLESITGIKVLEQVETPGLGGRIGEDSFQDQFKGIRTEPAVEYVKNKAPENNNQIQAITGATISTRSVVKIINKNVKLLKDIL</sequence>
<dbReference type="HAMAP" id="MF_00479">
    <property type="entry name" value="RsxG_RnfG"/>
    <property type="match status" value="1"/>
</dbReference>
<dbReference type="GO" id="GO:0005886">
    <property type="term" value="C:plasma membrane"/>
    <property type="evidence" value="ECO:0007669"/>
    <property type="project" value="InterPro"/>
</dbReference>
<evidence type="ECO:0000256" key="3">
    <source>
        <dbReference type="ARBA" id="ARBA00022630"/>
    </source>
</evidence>